<evidence type="ECO:0000256" key="2">
    <source>
        <dbReference type="SAM" id="Phobius"/>
    </source>
</evidence>
<keyword evidence="4" id="KW-1185">Reference proteome</keyword>
<dbReference type="OrthoDB" id="10464275at2759"/>
<evidence type="ECO:0000256" key="1">
    <source>
        <dbReference type="SAM" id="MobiDB-lite"/>
    </source>
</evidence>
<proteinExistence type="predicted"/>
<sequence>MISPPYYTRLREAFSPKLAGQQQSPYPLSNSIHSNPGVHDSRKNHRCSDETNCNSVDQKNDHQQSNTEPVDQVRHDSPAAGQSENMIICFDSIKMGLNLCHFGFYLTGASVPLAILTALLLTTVTYGCLIHITHVSRLRKFNS</sequence>
<accession>A0A835JI80</accession>
<dbReference type="AlphaFoldDB" id="A0A835JI80"/>
<feature type="region of interest" description="Disordered" evidence="1">
    <location>
        <begin position="18"/>
        <end position="77"/>
    </location>
</feature>
<gene>
    <name evidence="3" type="ORF">SADUNF_Sadunf14G0076900</name>
</gene>
<dbReference type="EMBL" id="JADGMS010000014">
    <property type="protein sequence ID" value="KAF9669138.1"/>
    <property type="molecule type" value="Genomic_DNA"/>
</dbReference>
<reference evidence="3 4" key="1">
    <citation type="submission" date="2020-10" db="EMBL/GenBank/DDBJ databases">
        <title>Plant Genome Project.</title>
        <authorList>
            <person name="Zhang R.-G."/>
        </authorList>
    </citation>
    <scope>NUCLEOTIDE SEQUENCE [LARGE SCALE GENOMIC DNA]</scope>
    <source>
        <strain evidence="3">FAFU-HL-1</strain>
        <tissue evidence="3">Leaf</tissue>
    </source>
</reference>
<dbReference type="Proteomes" id="UP000657918">
    <property type="component" value="Unassembled WGS sequence"/>
</dbReference>
<feature type="compositionally biased region" description="Polar residues" evidence="1">
    <location>
        <begin position="20"/>
        <end position="34"/>
    </location>
</feature>
<evidence type="ECO:0000313" key="3">
    <source>
        <dbReference type="EMBL" id="KAF9669138.1"/>
    </source>
</evidence>
<keyword evidence="2" id="KW-1133">Transmembrane helix</keyword>
<keyword evidence="2" id="KW-0472">Membrane</keyword>
<feature type="transmembrane region" description="Helical" evidence="2">
    <location>
        <begin position="102"/>
        <end position="130"/>
    </location>
</feature>
<keyword evidence="2" id="KW-0812">Transmembrane</keyword>
<feature type="compositionally biased region" description="Polar residues" evidence="1">
    <location>
        <begin position="50"/>
        <end position="69"/>
    </location>
</feature>
<organism evidence="3 4">
    <name type="scientific">Salix dunnii</name>
    <dbReference type="NCBI Taxonomy" id="1413687"/>
    <lineage>
        <taxon>Eukaryota</taxon>
        <taxon>Viridiplantae</taxon>
        <taxon>Streptophyta</taxon>
        <taxon>Embryophyta</taxon>
        <taxon>Tracheophyta</taxon>
        <taxon>Spermatophyta</taxon>
        <taxon>Magnoliopsida</taxon>
        <taxon>eudicotyledons</taxon>
        <taxon>Gunneridae</taxon>
        <taxon>Pentapetalae</taxon>
        <taxon>rosids</taxon>
        <taxon>fabids</taxon>
        <taxon>Malpighiales</taxon>
        <taxon>Salicaceae</taxon>
        <taxon>Saliceae</taxon>
        <taxon>Salix</taxon>
    </lineage>
</organism>
<evidence type="ECO:0000313" key="4">
    <source>
        <dbReference type="Proteomes" id="UP000657918"/>
    </source>
</evidence>
<comment type="caution">
    <text evidence="3">The sequence shown here is derived from an EMBL/GenBank/DDBJ whole genome shotgun (WGS) entry which is preliminary data.</text>
</comment>
<protein>
    <submittedName>
        <fullName evidence="3">Uncharacterized protein</fullName>
    </submittedName>
</protein>
<name>A0A835JI80_9ROSI</name>